<feature type="domain" description="YMC020W-like alpha/beta hydrolase" evidence="1">
    <location>
        <begin position="11"/>
        <end position="298"/>
    </location>
</feature>
<dbReference type="PANTHER" id="PTHR47349:SF1">
    <property type="entry name" value="AER328WP"/>
    <property type="match status" value="1"/>
</dbReference>
<reference evidence="3" key="1">
    <citation type="journal article" date="2018" name="Nat. Microbiol.">
        <title>Leveraging single-cell genomics to expand the fungal tree of life.</title>
        <authorList>
            <person name="Ahrendt S.R."/>
            <person name="Quandt C.A."/>
            <person name="Ciobanu D."/>
            <person name="Clum A."/>
            <person name="Salamov A."/>
            <person name="Andreopoulos B."/>
            <person name="Cheng J.F."/>
            <person name="Woyke T."/>
            <person name="Pelin A."/>
            <person name="Henrissat B."/>
            <person name="Reynolds N.K."/>
            <person name="Benny G.L."/>
            <person name="Smith M.E."/>
            <person name="James T.Y."/>
            <person name="Grigoriev I.V."/>
        </authorList>
    </citation>
    <scope>NUCLEOTIDE SEQUENCE [LARGE SCALE GENOMIC DNA]</scope>
    <source>
        <strain evidence="3">RSA 1356</strain>
    </source>
</reference>
<keyword evidence="3" id="KW-1185">Reference proteome</keyword>
<dbReference type="OrthoDB" id="5598028at2759"/>
<evidence type="ECO:0000313" key="3">
    <source>
        <dbReference type="Proteomes" id="UP000271241"/>
    </source>
</evidence>
<gene>
    <name evidence="2" type="ORF">THASP1DRAFT_18086</name>
</gene>
<protein>
    <recommendedName>
        <fullName evidence="1">YMC020W-like alpha/beta hydrolase domain-containing protein</fullName>
    </recommendedName>
</protein>
<dbReference type="InterPro" id="IPR058933">
    <property type="entry name" value="YMC020W-like_ab_hydrolase"/>
</dbReference>
<proteinExistence type="predicted"/>
<accession>A0A4P9XLN4</accession>
<dbReference type="EMBL" id="KZ992829">
    <property type="protein sequence ID" value="RKP06722.1"/>
    <property type="molecule type" value="Genomic_DNA"/>
</dbReference>
<organism evidence="2 3">
    <name type="scientific">Thamnocephalis sphaerospora</name>
    <dbReference type="NCBI Taxonomy" id="78915"/>
    <lineage>
        <taxon>Eukaryota</taxon>
        <taxon>Fungi</taxon>
        <taxon>Fungi incertae sedis</taxon>
        <taxon>Zoopagomycota</taxon>
        <taxon>Zoopagomycotina</taxon>
        <taxon>Zoopagomycetes</taxon>
        <taxon>Zoopagales</taxon>
        <taxon>Sigmoideomycetaceae</taxon>
        <taxon>Thamnocephalis</taxon>
    </lineage>
</organism>
<evidence type="ECO:0000313" key="2">
    <source>
        <dbReference type="EMBL" id="RKP06722.1"/>
    </source>
</evidence>
<dbReference type="Pfam" id="PF26147">
    <property type="entry name" value="AB_HYDROLASE_YMC0-YMC35"/>
    <property type="match status" value="1"/>
</dbReference>
<sequence>MERAVRSFLLDTHGVQLPANAITLIPLVGEGKVALRVDRLHSALLSPDRPEWRRALGEADCVFVATHSQGTPVSTMLLARLLREGLVNTARQRTCMLAMAGITHGPFPFLRGNLVVRYFEADAARELFQFMDADSEVSIRYREDMRTLLKEGVKVVCVGSMADQVVPLYSGIMHGFAHPSILRAVYIDGVDYTGDFLTSLITFALRLRNHGVHDHGLLVYLSEAIAGSLYSGTPGHSTVYEDLGVYLLATRWLFEAHPHMPRGTSGRHPAEPVLTPFQADERLNPYYLPWIMRGLLEDRRLRRNDTLMHEIEMLRQQFDQWDPVSRPMKELKFRLEPLRARL</sequence>
<evidence type="ECO:0000259" key="1">
    <source>
        <dbReference type="Pfam" id="PF26147"/>
    </source>
</evidence>
<dbReference type="Proteomes" id="UP000271241">
    <property type="component" value="Unassembled WGS sequence"/>
</dbReference>
<dbReference type="InterPro" id="IPR058934">
    <property type="entry name" value="YMC020W-like"/>
</dbReference>
<dbReference type="PANTHER" id="PTHR47349">
    <property type="entry name" value="CHROMOSOME 8, WHOLE GENOME SHOTGUN SEQUENCE"/>
    <property type="match status" value="1"/>
</dbReference>
<dbReference type="AlphaFoldDB" id="A0A4P9XLN4"/>
<dbReference type="STRING" id="78915.A0A4P9XLN4"/>
<name>A0A4P9XLN4_9FUNG</name>